<dbReference type="Pfam" id="PF00196">
    <property type="entry name" value="GerE"/>
    <property type="match status" value="1"/>
</dbReference>
<protein>
    <submittedName>
        <fullName evidence="5">LuxR C-terminal-related transcriptional regulator</fullName>
    </submittedName>
</protein>
<dbReference type="PROSITE" id="PS50043">
    <property type="entry name" value="HTH_LUXR_2"/>
    <property type="match status" value="1"/>
</dbReference>
<organism evidence="5 6">
    <name type="scientific">Nocardioides vastitatis</name>
    <dbReference type="NCBI Taxonomy" id="2568655"/>
    <lineage>
        <taxon>Bacteria</taxon>
        <taxon>Bacillati</taxon>
        <taxon>Actinomycetota</taxon>
        <taxon>Actinomycetes</taxon>
        <taxon>Propionibacteriales</taxon>
        <taxon>Nocardioidaceae</taxon>
        <taxon>Nocardioides</taxon>
    </lineage>
</organism>
<proteinExistence type="predicted"/>
<dbReference type="InterPro" id="IPR036388">
    <property type="entry name" value="WH-like_DNA-bd_sf"/>
</dbReference>
<dbReference type="RefSeq" id="WP_378527884.1">
    <property type="nucleotide sequence ID" value="NZ_JBHSNS010000026.1"/>
</dbReference>
<dbReference type="InterPro" id="IPR000792">
    <property type="entry name" value="Tscrpt_reg_LuxR_C"/>
</dbReference>
<dbReference type="PRINTS" id="PR00038">
    <property type="entry name" value="HTHLUXR"/>
</dbReference>
<gene>
    <name evidence="5" type="ORF">ACFPQB_22445</name>
</gene>
<dbReference type="SMART" id="SM00421">
    <property type="entry name" value="HTH_LUXR"/>
    <property type="match status" value="1"/>
</dbReference>
<evidence type="ECO:0000256" key="1">
    <source>
        <dbReference type="ARBA" id="ARBA00023015"/>
    </source>
</evidence>
<evidence type="ECO:0000313" key="6">
    <source>
        <dbReference type="Proteomes" id="UP001596072"/>
    </source>
</evidence>
<reference evidence="6" key="1">
    <citation type="journal article" date="2019" name="Int. J. Syst. Evol. Microbiol.">
        <title>The Global Catalogue of Microorganisms (GCM) 10K type strain sequencing project: providing services to taxonomists for standard genome sequencing and annotation.</title>
        <authorList>
            <consortium name="The Broad Institute Genomics Platform"/>
            <consortium name="The Broad Institute Genome Sequencing Center for Infectious Disease"/>
            <person name="Wu L."/>
            <person name="Ma J."/>
        </authorList>
    </citation>
    <scope>NUCLEOTIDE SEQUENCE [LARGE SCALE GENOMIC DNA]</scope>
    <source>
        <strain evidence="6">YIM 94188</strain>
    </source>
</reference>
<evidence type="ECO:0000256" key="3">
    <source>
        <dbReference type="ARBA" id="ARBA00023163"/>
    </source>
</evidence>
<evidence type="ECO:0000256" key="2">
    <source>
        <dbReference type="ARBA" id="ARBA00023125"/>
    </source>
</evidence>
<accession>A0ABW0ZT29</accession>
<comment type="caution">
    <text evidence="5">The sequence shown here is derived from an EMBL/GenBank/DDBJ whole genome shotgun (WGS) entry which is preliminary data.</text>
</comment>
<dbReference type="InterPro" id="IPR016032">
    <property type="entry name" value="Sig_transdc_resp-reg_C-effctor"/>
</dbReference>
<feature type="non-terminal residue" evidence="5">
    <location>
        <position position="1"/>
    </location>
</feature>
<keyword evidence="2" id="KW-0238">DNA-binding</keyword>
<keyword evidence="3" id="KW-0804">Transcription</keyword>
<name>A0ABW0ZT29_9ACTN</name>
<dbReference type="PANTHER" id="PTHR44688">
    <property type="entry name" value="DNA-BINDING TRANSCRIPTIONAL ACTIVATOR DEVR_DOSR"/>
    <property type="match status" value="1"/>
</dbReference>
<evidence type="ECO:0000313" key="5">
    <source>
        <dbReference type="EMBL" id="MFC5731685.1"/>
    </source>
</evidence>
<feature type="domain" description="HTH luxR-type" evidence="4">
    <location>
        <begin position="644"/>
        <end position="709"/>
    </location>
</feature>
<sequence>DQVRDQIITEARGNPLALLELPRDLPSLKLAGGFVAPTARTLAGRIEKSFQRRLERLPADTRQLLLLAAAEPLGDPVLLWRATDLLGNGRAVVDVPEDMIDVGDRVRFRHPLARSAVYRAASPEQRRGVHHALAEATDVDADPDRHAWHRAQAVVGPDEWTAAELERSAARAQARGGLAAAAAFLGRAAALTPEPGRRAERALAAAQATHEAGAPENALKLLSIAAAGPLDDRRRGQAALVGAQVAFSMDRGRDSFALLLKAARRLQPYDPPLARETYLEAINAALFAGPLVDDGQLKAAKAALTAPAATGAPRPADRLLDGLTRLIIDGYAAGVPSLQPALSAFTDPDLSPEQGLRWLWLAGTTAATVWDYETWEVVATRHIPLIRESGNAAMLPFALTGLAAVKMVAGELGTAASLLEEVKTVCEAIGVAYPVHGFLLTAAGQGRQKDHDELISTVVLEATRRGEGSALIVSGWTTALLCNSRGRYEDALVAARQATGHPQRETSAALGWALVEEVEAAARSGAPERAADAFRRLSERTGPSGTGWGLGVQARSRALVSSGADAEDHYHEAIDRLGPTRIRGELARAHLVYGEWLRRERRRSQAREQLRTAHEMFTAMGMEAFADRAARELRATGETAPKRTVETTGQLTLQETQIARLAREGLTNKEIAGRLYLSTRTIEYHLQKVFAKLGITSRNQLGRDAFLDL</sequence>
<dbReference type="SUPFAM" id="SSF46894">
    <property type="entry name" value="C-terminal effector domain of the bipartite response regulators"/>
    <property type="match status" value="1"/>
</dbReference>
<keyword evidence="1" id="KW-0805">Transcription regulation</keyword>
<dbReference type="Gene3D" id="1.10.10.10">
    <property type="entry name" value="Winged helix-like DNA-binding domain superfamily/Winged helix DNA-binding domain"/>
    <property type="match status" value="1"/>
</dbReference>
<keyword evidence="6" id="KW-1185">Reference proteome</keyword>
<evidence type="ECO:0000259" key="4">
    <source>
        <dbReference type="PROSITE" id="PS50043"/>
    </source>
</evidence>
<dbReference type="Proteomes" id="UP001596072">
    <property type="component" value="Unassembled WGS sequence"/>
</dbReference>
<dbReference type="PANTHER" id="PTHR44688:SF16">
    <property type="entry name" value="DNA-BINDING TRANSCRIPTIONAL ACTIVATOR DEVR_DOSR"/>
    <property type="match status" value="1"/>
</dbReference>
<dbReference type="CDD" id="cd06170">
    <property type="entry name" value="LuxR_C_like"/>
    <property type="match status" value="1"/>
</dbReference>
<dbReference type="EMBL" id="JBHSNS010000026">
    <property type="protein sequence ID" value="MFC5731685.1"/>
    <property type="molecule type" value="Genomic_DNA"/>
</dbReference>